<protein>
    <recommendedName>
        <fullName evidence="3">DNA methylase</fullName>
    </recommendedName>
</protein>
<sequence length="92" mass="10340">MNISEQNYLHNLDGKIGLAGVPSDFVDLVLTDPPYGIADGAKLTKTKGQIVSTKQAWGNDFQDRWEHIGSYYQWLKPLLGTKHTPKTKIQKI</sequence>
<evidence type="ECO:0000313" key="1">
    <source>
        <dbReference type="EMBL" id="SFD52694.1"/>
    </source>
</evidence>
<organism evidence="1 2">
    <name type="scientific">Paracidovorax konjaci</name>
    <dbReference type="NCBI Taxonomy" id="32040"/>
    <lineage>
        <taxon>Bacteria</taxon>
        <taxon>Pseudomonadati</taxon>
        <taxon>Pseudomonadota</taxon>
        <taxon>Betaproteobacteria</taxon>
        <taxon>Burkholderiales</taxon>
        <taxon>Comamonadaceae</taxon>
        <taxon>Paracidovorax</taxon>
    </lineage>
</organism>
<dbReference type="GO" id="GO:0008168">
    <property type="term" value="F:methyltransferase activity"/>
    <property type="evidence" value="ECO:0007669"/>
    <property type="project" value="InterPro"/>
</dbReference>
<dbReference type="PROSITE" id="PS00092">
    <property type="entry name" value="N6_MTASE"/>
    <property type="match status" value="1"/>
</dbReference>
<dbReference type="EMBL" id="FOMQ01000003">
    <property type="protein sequence ID" value="SFD52694.1"/>
    <property type="molecule type" value="Genomic_DNA"/>
</dbReference>
<dbReference type="Proteomes" id="UP000199517">
    <property type="component" value="Unassembled WGS sequence"/>
</dbReference>
<evidence type="ECO:0008006" key="3">
    <source>
        <dbReference type="Google" id="ProtNLM"/>
    </source>
</evidence>
<evidence type="ECO:0000313" key="2">
    <source>
        <dbReference type="Proteomes" id="UP000199517"/>
    </source>
</evidence>
<dbReference type="InterPro" id="IPR002052">
    <property type="entry name" value="DNA_methylase_N6_adenine_CS"/>
</dbReference>
<proteinExistence type="predicted"/>
<dbReference type="AlphaFoldDB" id="A0A1I1T1X7"/>
<dbReference type="RefSeq" id="WP_139225644.1">
    <property type="nucleotide sequence ID" value="NZ_FOMQ01000003.1"/>
</dbReference>
<dbReference type="GO" id="GO:0003676">
    <property type="term" value="F:nucleic acid binding"/>
    <property type="evidence" value="ECO:0007669"/>
    <property type="project" value="InterPro"/>
</dbReference>
<keyword evidence="2" id="KW-1185">Reference proteome</keyword>
<dbReference type="Gene3D" id="3.40.50.150">
    <property type="entry name" value="Vaccinia Virus protein VP39"/>
    <property type="match status" value="1"/>
</dbReference>
<gene>
    <name evidence="1" type="ORF">SAMN04489710_10373</name>
</gene>
<dbReference type="SUPFAM" id="SSF53335">
    <property type="entry name" value="S-adenosyl-L-methionine-dependent methyltransferases"/>
    <property type="match status" value="1"/>
</dbReference>
<dbReference type="InterPro" id="IPR029063">
    <property type="entry name" value="SAM-dependent_MTases_sf"/>
</dbReference>
<dbReference type="OrthoDB" id="9816288at2"/>
<accession>A0A1I1T1X7</accession>
<dbReference type="GO" id="GO:0032259">
    <property type="term" value="P:methylation"/>
    <property type="evidence" value="ECO:0007669"/>
    <property type="project" value="InterPro"/>
</dbReference>
<reference evidence="2" key="1">
    <citation type="submission" date="2016-10" db="EMBL/GenBank/DDBJ databases">
        <authorList>
            <person name="Varghese N."/>
            <person name="Submissions S."/>
        </authorList>
    </citation>
    <scope>NUCLEOTIDE SEQUENCE [LARGE SCALE GENOMIC DNA]</scope>
    <source>
        <strain evidence="2">DSM 7481</strain>
    </source>
</reference>
<name>A0A1I1T1X7_9BURK</name>